<dbReference type="InterPro" id="IPR045275">
    <property type="entry name" value="MscS_archaea/bacteria_type"/>
</dbReference>
<dbReference type="PANTHER" id="PTHR30221:SF1">
    <property type="entry name" value="SMALL-CONDUCTANCE MECHANOSENSITIVE CHANNEL"/>
    <property type="match status" value="1"/>
</dbReference>
<dbReference type="InterPro" id="IPR023408">
    <property type="entry name" value="MscS_beta-dom_sf"/>
</dbReference>
<keyword evidence="5 7" id="KW-1133">Transmembrane helix</keyword>
<evidence type="ECO:0000259" key="10">
    <source>
        <dbReference type="Pfam" id="PF21088"/>
    </source>
</evidence>
<keyword evidence="4 7" id="KW-0812">Transmembrane</keyword>
<dbReference type="Gene3D" id="3.30.70.100">
    <property type="match status" value="1"/>
</dbReference>
<dbReference type="Pfam" id="PF21088">
    <property type="entry name" value="MS_channel_1st"/>
    <property type="match status" value="1"/>
</dbReference>
<name>D1AMB2_SEBTE</name>
<dbReference type="Pfam" id="PF21082">
    <property type="entry name" value="MS_channel_3rd"/>
    <property type="match status" value="1"/>
</dbReference>
<dbReference type="RefSeq" id="WP_012862080.1">
    <property type="nucleotide sequence ID" value="NC_013517.1"/>
</dbReference>
<dbReference type="Pfam" id="PF00924">
    <property type="entry name" value="MS_channel_2nd"/>
    <property type="match status" value="1"/>
</dbReference>
<accession>D1AMB2</accession>
<proteinExistence type="inferred from homology"/>
<keyword evidence="12" id="KW-1185">Reference proteome</keyword>
<dbReference type="InterPro" id="IPR006685">
    <property type="entry name" value="MscS_channel_2nd"/>
</dbReference>
<evidence type="ECO:0000313" key="11">
    <source>
        <dbReference type="EMBL" id="ACZ09486.1"/>
    </source>
</evidence>
<dbReference type="SUPFAM" id="SSF50182">
    <property type="entry name" value="Sm-like ribonucleoproteins"/>
    <property type="match status" value="1"/>
</dbReference>
<protein>
    <submittedName>
        <fullName evidence="11">MscS Mechanosensitive ion channel</fullName>
    </submittedName>
</protein>
<dbReference type="InterPro" id="IPR049278">
    <property type="entry name" value="MS_channel_C"/>
</dbReference>
<reference evidence="11 12" key="2">
    <citation type="journal article" date="2010" name="Stand. Genomic Sci.">
        <title>Complete genome sequence of Sebaldella termitidis type strain (NCTC 11300).</title>
        <authorList>
            <person name="Harmon-Smith M."/>
            <person name="Celia L."/>
            <person name="Chertkov O."/>
            <person name="Lapidus A."/>
            <person name="Copeland A."/>
            <person name="Glavina Del Rio T."/>
            <person name="Nolan M."/>
            <person name="Lucas S."/>
            <person name="Tice H."/>
            <person name="Cheng J.F."/>
            <person name="Han C."/>
            <person name="Detter J.C."/>
            <person name="Bruce D."/>
            <person name="Goodwin L."/>
            <person name="Pitluck S."/>
            <person name="Pati A."/>
            <person name="Liolios K."/>
            <person name="Ivanova N."/>
            <person name="Mavromatis K."/>
            <person name="Mikhailova N."/>
            <person name="Chen A."/>
            <person name="Palaniappan K."/>
            <person name="Land M."/>
            <person name="Hauser L."/>
            <person name="Chang Y.J."/>
            <person name="Jeffries C.D."/>
            <person name="Brettin T."/>
            <person name="Goker M."/>
            <person name="Beck B."/>
            <person name="Bristow J."/>
            <person name="Eisen J.A."/>
            <person name="Markowitz V."/>
            <person name="Hugenholtz P."/>
            <person name="Kyrpides N.C."/>
            <person name="Klenk H.P."/>
            <person name="Chen F."/>
        </authorList>
    </citation>
    <scope>NUCLEOTIDE SEQUENCE [LARGE SCALE GENOMIC DNA]</scope>
    <source>
        <strain evidence="12">ATCC 33386 / NCTC 11300</strain>
    </source>
</reference>
<dbReference type="SUPFAM" id="SSF82861">
    <property type="entry name" value="Mechanosensitive channel protein MscS (YggB), transmembrane region"/>
    <property type="match status" value="1"/>
</dbReference>
<dbReference type="eggNOG" id="COG3264">
    <property type="taxonomic scope" value="Bacteria"/>
</dbReference>
<dbReference type="AlphaFoldDB" id="D1AMB2"/>
<feature type="domain" description="Mechanosensitive ion channel transmembrane helices 2/3" evidence="10">
    <location>
        <begin position="69"/>
        <end position="105"/>
    </location>
</feature>
<dbReference type="STRING" id="526218.Sterm_2641"/>
<evidence type="ECO:0000256" key="1">
    <source>
        <dbReference type="ARBA" id="ARBA00004651"/>
    </source>
</evidence>
<feature type="domain" description="Mechanosensitive ion channel MscS" evidence="8">
    <location>
        <begin position="107"/>
        <end position="173"/>
    </location>
</feature>
<feature type="domain" description="Mechanosensitive ion channel MscS C-terminal" evidence="9">
    <location>
        <begin position="180"/>
        <end position="261"/>
    </location>
</feature>
<dbReference type="InterPro" id="IPR011066">
    <property type="entry name" value="MscS_channel_C_sf"/>
</dbReference>
<dbReference type="KEGG" id="str:Sterm_2641"/>
<evidence type="ECO:0000259" key="9">
    <source>
        <dbReference type="Pfam" id="PF21082"/>
    </source>
</evidence>
<evidence type="ECO:0000256" key="2">
    <source>
        <dbReference type="ARBA" id="ARBA00008017"/>
    </source>
</evidence>
<comment type="subcellular location">
    <subcellularLocation>
        <location evidence="1">Cell membrane</location>
        <topology evidence="1">Multi-pass membrane protein</topology>
    </subcellularLocation>
</comment>
<keyword evidence="3" id="KW-1003">Cell membrane</keyword>
<dbReference type="Gene3D" id="2.30.30.60">
    <property type="match status" value="1"/>
</dbReference>
<evidence type="ECO:0000256" key="7">
    <source>
        <dbReference type="SAM" id="Phobius"/>
    </source>
</evidence>
<feature type="transmembrane region" description="Helical" evidence="7">
    <location>
        <begin position="20"/>
        <end position="37"/>
    </location>
</feature>
<dbReference type="EMBL" id="CP001739">
    <property type="protein sequence ID" value="ACZ09486.1"/>
    <property type="molecule type" value="Genomic_DNA"/>
</dbReference>
<dbReference type="InterPro" id="IPR011014">
    <property type="entry name" value="MscS_channel_TM-2"/>
</dbReference>
<dbReference type="Proteomes" id="UP000000845">
    <property type="component" value="Chromosome"/>
</dbReference>
<gene>
    <name evidence="11" type="ordered locus">Sterm_2641</name>
</gene>
<comment type="similarity">
    <text evidence="2">Belongs to the MscS (TC 1.A.23) family.</text>
</comment>
<dbReference type="InterPro" id="IPR010920">
    <property type="entry name" value="LSM_dom_sf"/>
</dbReference>
<dbReference type="Gene3D" id="1.10.287.1260">
    <property type="match status" value="1"/>
</dbReference>
<dbReference type="GO" id="GO:0005886">
    <property type="term" value="C:plasma membrane"/>
    <property type="evidence" value="ECO:0007669"/>
    <property type="project" value="UniProtKB-SubCell"/>
</dbReference>
<evidence type="ECO:0000313" key="12">
    <source>
        <dbReference type="Proteomes" id="UP000000845"/>
    </source>
</evidence>
<keyword evidence="6 7" id="KW-0472">Membrane</keyword>
<evidence type="ECO:0000259" key="8">
    <source>
        <dbReference type="Pfam" id="PF00924"/>
    </source>
</evidence>
<dbReference type="PANTHER" id="PTHR30221">
    <property type="entry name" value="SMALL-CONDUCTANCE MECHANOSENSITIVE CHANNEL"/>
    <property type="match status" value="1"/>
</dbReference>
<evidence type="ECO:0000256" key="6">
    <source>
        <dbReference type="ARBA" id="ARBA00023136"/>
    </source>
</evidence>
<dbReference type="SUPFAM" id="SSF82689">
    <property type="entry name" value="Mechanosensitive channel protein MscS (YggB), C-terminal domain"/>
    <property type="match status" value="1"/>
</dbReference>
<dbReference type="HOGENOM" id="CLU_037945_1_1_0"/>
<feature type="transmembrane region" description="Helical" evidence="7">
    <location>
        <begin position="84"/>
        <end position="104"/>
    </location>
</feature>
<dbReference type="GO" id="GO:0008381">
    <property type="term" value="F:mechanosensitive monoatomic ion channel activity"/>
    <property type="evidence" value="ECO:0007669"/>
    <property type="project" value="InterPro"/>
</dbReference>
<evidence type="ECO:0000256" key="5">
    <source>
        <dbReference type="ARBA" id="ARBA00022989"/>
    </source>
</evidence>
<sequence length="280" mass="31905">MKFDIKQLTLDNLLAIFEKHGLNIIIALTVYYVGRYGKSYIDKAVNRFLERTHMERSISSFIKSVYSLIYYVILFYIIIDILGIDLSSITTLLGALGIVLGFAFKETLGNFCGGLMILVFKPFKVGHVVEYGKYIGEIVAIELFYTRMKNFQNELVIIPNGIITNNVIRNLSKNKVRRLDLTYGVGYKSDIRQVKKILDEIIAGHPKILKSPEPVARLGEMGDSALNFVVYVYVKNEDYGTVKYDLNEGIKIKFDEHNIEIPFPQMDIYIGKKESDDSGN</sequence>
<evidence type="ECO:0000256" key="4">
    <source>
        <dbReference type="ARBA" id="ARBA00022692"/>
    </source>
</evidence>
<feature type="transmembrane region" description="Helical" evidence="7">
    <location>
        <begin position="58"/>
        <end position="78"/>
    </location>
</feature>
<organism evidence="11 12">
    <name type="scientific">Sebaldella termitidis (strain ATCC 33386 / NCTC 11300)</name>
    <dbReference type="NCBI Taxonomy" id="526218"/>
    <lineage>
        <taxon>Bacteria</taxon>
        <taxon>Fusobacteriati</taxon>
        <taxon>Fusobacteriota</taxon>
        <taxon>Fusobacteriia</taxon>
        <taxon>Fusobacteriales</taxon>
        <taxon>Leptotrichiaceae</taxon>
        <taxon>Sebaldella</taxon>
    </lineage>
</organism>
<dbReference type="InterPro" id="IPR049142">
    <property type="entry name" value="MS_channel_1st"/>
</dbReference>
<reference evidence="12" key="1">
    <citation type="submission" date="2009-09" db="EMBL/GenBank/DDBJ databases">
        <title>The complete chromosome of Sebaldella termitidis ATCC 33386.</title>
        <authorList>
            <consortium name="US DOE Joint Genome Institute (JGI-PGF)"/>
            <person name="Lucas S."/>
            <person name="Copeland A."/>
            <person name="Lapidus A."/>
            <person name="Glavina del Rio T."/>
            <person name="Dalin E."/>
            <person name="Tice H."/>
            <person name="Bruce D."/>
            <person name="Goodwin L."/>
            <person name="Pitluck S."/>
            <person name="Kyrpides N."/>
            <person name="Mavromatis K."/>
            <person name="Ivanova N."/>
            <person name="Mikhailova N."/>
            <person name="Sims D."/>
            <person name="Meincke L."/>
            <person name="Brettin T."/>
            <person name="Detter J.C."/>
            <person name="Han C."/>
            <person name="Larimer F."/>
            <person name="Land M."/>
            <person name="Hauser L."/>
            <person name="Markowitz V."/>
            <person name="Cheng J.F."/>
            <person name="Hugenholtz P."/>
            <person name="Woyke T."/>
            <person name="Wu D."/>
            <person name="Eisen J.A."/>
        </authorList>
    </citation>
    <scope>NUCLEOTIDE SEQUENCE [LARGE SCALE GENOMIC DNA]</scope>
    <source>
        <strain evidence="12">ATCC 33386 / NCTC 11300</strain>
    </source>
</reference>
<evidence type="ECO:0000256" key="3">
    <source>
        <dbReference type="ARBA" id="ARBA00022475"/>
    </source>
</evidence>